<dbReference type="HOGENOM" id="CLU_3140505_0_0_12"/>
<proteinExistence type="predicted"/>
<dbReference type="AlphaFoldDB" id="V5WFE4"/>
<evidence type="ECO:0000313" key="1">
    <source>
        <dbReference type="EMBL" id="AHC14512.1"/>
    </source>
</evidence>
<dbReference type="KEGG" id="slr:L21SP2_1107"/>
<sequence>MGCFVSAMGIRYQVERTIGYRDQRFSFIPGKPDTAAGSRVQREGYELRG</sequence>
<reference evidence="1 2" key="1">
    <citation type="journal article" date="2015" name="Stand. Genomic Sci.">
        <title>Complete genome sequence and description of Salinispira pacifica gen. nov., sp. nov., a novel spirochaete isolated form a hypersaline microbial mat.</title>
        <authorList>
            <person name="Ben Hania W."/>
            <person name="Joseph M."/>
            <person name="Schumann P."/>
            <person name="Bunk B."/>
            <person name="Fiebig A."/>
            <person name="Sproer C."/>
            <person name="Klenk H.P."/>
            <person name="Fardeau M.L."/>
            <person name="Spring S."/>
        </authorList>
    </citation>
    <scope>NUCLEOTIDE SEQUENCE [LARGE SCALE GENOMIC DNA]</scope>
    <source>
        <strain evidence="1 2">L21-RPul-D2</strain>
    </source>
</reference>
<accession>V5WFE4</accession>
<organism evidence="1 2">
    <name type="scientific">Salinispira pacifica</name>
    <dbReference type="NCBI Taxonomy" id="1307761"/>
    <lineage>
        <taxon>Bacteria</taxon>
        <taxon>Pseudomonadati</taxon>
        <taxon>Spirochaetota</taxon>
        <taxon>Spirochaetia</taxon>
        <taxon>Spirochaetales</taxon>
        <taxon>Spirochaetaceae</taxon>
        <taxon>Salinispira</taxon>
    </lineage>
</organism>
<protein>
    <submittedName>
        <fullName evidence="1">Uncharacterized protein</fullName>
    </submittedName>
</protein>
<evidence type="ECO:0000313" key="2">
    <source>
        <dbReference type="Proteomes" id="UP000018680"/>
    </source>
</evidence>
<dbReference type="EMBL" id="CP006939">
    <property type="protein sequence ID" value="AHC14512.1"/>
    <property type="molecule type" value="Genomic_DNA"/>
</dbReference>
<keyword evidence="2" id="KW-1185">Reference proteome</keyword>
<name>V5WFE4_9SPIO</name>
<dbReference type="Proteomes" id="UP000018680">
    <property type="component" value="Chromosome"/>
</dbReference>
<gene>
    <name evidence="1" type="ORF">L21SP2_1107</name>
</gene>